<protein>
    <recommendedName>
        <fullName evidence="4">Tubby C-terminal-like domain-containing protein</fullName>
    </recommendedName>
</protein>
<dbReference type="EMBL" id="ML742036">
    <property type="protein sequence ID" value="KAE8153703.1"/>
    <property type="molecule type" value="Genomic_DNA"/>
</dbReference>
<keyword evidence="3" id="KW-1185">Reference proteome</keyword>
<feature type="region of interest" description="Disordered" evidence="1">
    <location>
        <begin position="13"/>
        <end position="43"/>
    </location>
</feature>
<dbReference type="OrthoDB" id="4725912at2759"/>
<proteinExistence type="predicted"/>
<organism evidence="2 3">
    <name type="scientific">Aspergillus avenaceus</name>
    <dbReference type="NCBI Taxonomy" id="36643"/>
    <lineage>
        <taxon>Eukaryota</taxon>
        <taxon>Fungi</taxon>
        <taxon>Dikarya</taxon>
        <taxon>Ascomycota</taxon>
        <taxon>Pezizomycotina</taxon>
        <taxon>Eurotiomycetes</taxon>
        <taxon>Eurotiomycetidae</taxon>
        <taxon>Eurotiales</taxon>
        <taxon>Aspergillaceae</taxon>
        <taxon>Aspergillus</taxon>
        <taxon>Aspergillus subgen. Circumdati</taxon>
    </lineage>
</organism>
<dbReference type="Proteomes" id="UP000325780">
    <property type="component" value="Unassembled WGS sequence"/>
</dbReference>
<feature type="compositionally biased region" description="Pro residues" evidence="1">
    <location>
        <begin position="22"/>
        <end position="36"/>
    </location>
</feature>
<dbReference type="AlphaFoldDB" id="A0A5N6U4X7"/>
<gene>
    <name evidence="2" type="ORF">BDV25DRAFT_148987</name>
</gene>
<evidence type="ECO:0008006" key="4">
    <source>
        <dbReference type="Google" id="ProtNLM"/>
    </source>
</evidence>
<evidence type="ECO:0000256" key="1">
    <source>
        <dbReference type="SAM" id="MobiDB-lite"/>
    </source>
</evidence>
<reference evidence="2 3" key="1">
    <citation type="submission" date="2019-04" db="EMBL/GenBank/DDBJ databases">
        <title>Friends and foes A comparative genomics study of 23 Aspergillus species from section Flavi.</title>
        <authorList>
            <consortium name="DOE Joint Genome Institute"/>
            <person name="Kjaerbolling I."/>
            <person name="Vesth T."/>
            <person name="Frisvad J.C."/>
            <person name="Nybo J.L."/>
            <person name="Theobald S."/>
            <person name="Kildgaard S."/>
            <person name="Isbrandt T."/>
            <person name="Kuo A."/>
            <person name="Sato A."/>
            <person name="Lyhne E.K."/>
            <person name="Kogle M.E."/>
            <person name="Wiebenga A."/>
            <person name="Kun R.S."/>
            <person name="Lubbers R.J."/>
            <person name="Makela M.R."/>
            <person name="Barry K."/>
            <person name="Chovatia M."/>
            <person name="Clum A."/>
            <person name="Daum C."/>
            <person name="Haridas S."/>
            <person name="He G."/>
            <person name="LaButti K."/>
            <person name="Lipzen A."/>
            <person name="Mondo S."/>
            <person name="Riley R."/>
            <person name="Salamov A."/>
            <person name="Simmons B.A."/>
            <person name="Magnuson J.K."/>
            <person name="Henrissat B."/>
            <person name="Mortensen U.H."/>
            <person name="Larsen T.O."/>
            <person name="Devries R.P."/>
            <person name="Grigoriev I.V."/>
            <person name="Machida M."/>
            <person name="Baker S.E."/>
            <person name="Andersen M.R."/>
        </authorList>
    </citation>
    <scope>NUCLEOTIDE SEQUENCE [LARGE SCALE GENOMIC DNA]</scope>
    <source>
        <strain evidence="2 3">IBT 18842</strain>
    </source>
</reference>
<sequence length="227" mass="24769">MGKSQPYLQEHIASGAPSNVGHPPPLWGNPQYPPQPHHTQAPSRSFQVAFTSWTTRHISVTEMGPIGSAIYTVDLHTRKPQMIFKLGTADAPYVTVEHRTMKTEVDIHFPGHKITLPIKARLKYKTTFASHALPNAQWTWRSTGAMKFLDFECTDQNSMAVARFKPASTWSMHKMGQMELVGPVANGGPVFDEVMITGIAFAYYVYLTHMGAGGTAAASASAAAAVS</sequence>
<evidence type="ECO:0000313" key="2">
    <source>
        <dbReference type="EMBL" id="KAE8153703.1"/>
    </source>
</evidence>
<accession>A0A5N6U4X7</accession>
<name>A0A5N6U4X7_ASPAV</name>
<evidence type="ECO:0000313" key="3">
    <source>
        <dbReference type="Proteomes" id="UP000325780"/>
    </source>
</evidence>